<evidence type="ECO:0000313" key="2">
    <source>
        <dbReference type="EMBL" id="ASN05315.1"/>
    </source>
</evidence>
<dbReference type="AlphaFoldDB" id="A0A221MCE4"/>
<evidence type="ECO:0000259" key="1">
    <source>
        <dbReference type="PROSITE" id="PS50943"/>
    </source>
</evidence>
<keyword evidence="3" id="KW-1185">Reference proteome</keyword>
<sequence length="65" mass="7468">MIISLIGSYIKQSPYDRPYICEYMEVSNNTLSSWCTGKHYPSIPQLFKLANLLGVSIADLYQYKT</sequence>
<evidence type="ECO:0000313" key="3">
    <source>
        <dbReference type="Proteomes" id="UP000204391"/>
    </source>
</evidence>
<dbReference type="GO" id="GO:0003677">
    <property type="term" value="F:DNA binding"/>
    <property type="evidence" value="ECO:0007669"/>
    <property type="project" value="InterPro"/>
</dbReference>
<dbReference type="SUPFAM" id="SSF47413">
    <property type="entry name" value="lambda repressor-like DNA-binding domains"/>
    <property type="match status" value="1"/>
</dbReference>
<dbReference type="KEGG" id="vne:CFK40_09965"/>
<dbReference type="RefSeq" id="WP_089532165.1">
    <property type="nucleotide sequence ID" value="NZ_CP022437.1"/>
</dbReference>
<dbReference type="PROSITE" id="PS50943">
    <property type="entry name" value="HTH_CROC1"/>
    <property type="match status" value="1"/>
</dbReference>
<dbReference type="Proteomes" id="UP000204391">
    <property type="component" value="Chromosome"/>
</dbReference>
<name>A0A221MCE4_9BACI</name>
<dbReference type="InterPro" id="IPR001387">
    <property type="entry name" value="Cro/C1-type_HTH"/>
</dbReference>
<proteinExistence type="predicted"/>
<feature type="domain" description="HTH cro/C1-type" evidence="1">
    <location>
        <begin position="22"/>
        <end position="60"/>
    </location>
</feature>
<accession>A0A221MCE4</accession>
<dbReference type="EMBL" id="CP022437">
    <property type="protein sequence ID" value="ASN05315.1"/>
    <property type="molecule type" value="Genomic_DNA"/>
</dbReference>
<dbReference type="CDD" id="cd00093">
    <property type="entry name" value="HTH_XRE"/>
    <property type="match status" value="1"/>
</dbReference>
<dbReference type="OrthoDB" id="2642285at2"/>
<dbReference type="Pfam" id="PF01381">
    <property type="entry name" value="HTH_3"/>
    <property type="match status" value="1"/>
</dbReference>
<dbReference type="Gene3D" id="1.10.260.40">
    <property type="entry name" value="lambda repressor-like DNA-binding domains"/>
    <property type="match status" value="1"/>
</dbReference>
<dbReference type="InterPro" id="IPR010982">
    <property type="entry name" value="Lambda_DNA-bd_dom_sf"/>
</dbReference>
<reference evidence="2 3" key="1">
    <citation type="journal article" date="2003" name="Int. J. Syst. Evol. Microbiol.">
        <title>Virgibacillus carmonensis sp. nov., Virgibacillus necropolis sp. nov. and Virgibacillus picturae sp. nov., three novel species isolated from deteriorated mural paintings, transfer of the species of the genus salibacillus to Virgibacillus, as Virgibacillus marismortui comb. nov. and Virgibacillus salexigens comb. nov., and emended description of the genus Virgibacillus.</title>
        <authorList>
            <person name="Heyrman J."/>
            <person name="Logan N.A."/>
            <person name="Busse H.J."/>
            <person name="Balcaen A."/>
            <person name="Lebbe L."/>
            <person name="Rodriguez-Diaz M."/>
            <person name="Swings J."/>
            <person name="De Vos P."/>
        </authorList>
    </citation>
    <scope>NUCLEOTIDE SEQUENCE [LARGE SCALE GENOMIC DNA]</scope>
    <source>
        <strain evidence="2 3">LMG 19488</strain>
    </source>
</reference>
<protein>
    <submittedName>
        <fullName evidence="2">Transcriptional regulator</fullName>
    </submittedName>
</protein>
<organism evidence="2 3">
    <name type="scientific">Virgibacillus necropolis</name>
    <dbReference type="NCBI Taxonomy" id="163877"/>
    <lineage>
        <taxon>Bacteria</taxon>
        <taxon>Bacillati</taxon>
        <taxon>Bacillota</taxon>
        <taxon>Bacilli</taxon>
        <taxon>Bacillales</taxon>
        <taxon>Bacillaceae</taxon>
        <taxon>Virgibacillus</taxon>
    </lineage>
</organism>
<gene>
    <name evidence="2" type="ORF">CFK40_09965</name>
</gene>